<protein>
    <submittedName>
        <fullName evidence="1">Uncharacterized protein</fullName>
    </submittedName>
</protein>
<reference evidence="2" key="2">
    <citation type="submission" date="2015-01" db="EMBL/GenBank/DDBJ databases">
        <title>Evolutionary Origins and Diversification of the Mycorrhizal Mutualists.</title>
        <authorList>
            <consortium name="DOE Joint Genome Institute"/>
            <consortium name="Mycorrhizal Genomics Consortium"/>
            <person name="Kohler A."/>
            <person name="Kuo A."/>
            <person name="Nagy L.G."/>
            <person name="Floudas D."/>
            <person name="Copeland A."/>
            <person name="Barry K.W."/>
            <person name="Cichocki N."/>
            <person name="Veneault-Fourrey C."/>
            <person name="LaButti K."/>
            <person name="Lindquist E.A."/>
            <person name="Lipzen A."/>
            <person name="Lundell T."/>
            <person name="Morin E."/>
            <person name="Murat C."/>
            <person name="Riley R."/>
            <person name="Ohm R."/>
            <person name="Sun H."/>
            <person name="Tunlid A."/>
            <person name="Henrissat B."/>
            <person name="Grigoriev I.V."/>
            <person name="Hibbett D.S."/>
            <person name="Martin F."/>
        </authorList>
    </citation>
    <scope>NUCLEOTIDE SEQUENCE [LARGE SCALE GENOMIC DNA]</scope>
    <source>
        <strain evidence="2">F 1598</strain>
    </source>
</reference>
<dbReference type="InParanoid" id="A0A0C3FTF6"/>
<accession>A0A0C3FTF6</accession>
<evidence type="ECO:0000313" key="2">
    <source>
        <dbReference type="Proteomes" id="UP000054166"/>
    </source>
</evidence>
<proteinExistence type="predicted"/>
<keyword evidence="2" id="KW-1185">Reference proteome</keyword>
<organism evidence="1 2">
    <name type="scientific">Piloderma croceum (strain F 1598)</name>
    <dbReference type="NCBI Taxonomy" id="765440"/>
    <lineage>
        <taxon>Eukaryota</taxon>
        <taxon>Fungi</taxon>
        <taxon>Dikarya</taxon>
        <taxon>Basidiomycota</taxon>
        <taxon>Agaricomycotina</taxon>
        <taxon>Agaricomycetes</taxon>
        <taxon>Agaricomycetidae</taxon>
        <taxon>Atheliales</taxon>
        <taxon>Atheliaceae</taxon>
        <taxon>Piloderma</taxon>
    </lineage>
</organism>
<dbReference type="Proteomes" id="UP000054166">
    <property type="component" value="Unassembled WGS sequence"/>
</dbReference>
<dbReference type="HOGENOM" id="CLU_2543363_0_0_1"/>
<evidence type="ECO:0000313" key="1">
    <source>
        <dbReference type="EMBL" id="KIM87570.1"/>
    </source>
</evidence>
<name>A0A0C3FTF6_PILCF</name>
<sequence length="83" mass="9355">MRTCDSSKTTTPKIRNSSNILCHGPEPVVSILYQDCCQERLGGPSEWSTSGQERASLENICGVCWPTSRRKPWESRKPMRLGE</sequence>
<reference evidence="1 2" key="1">
    <citation type="submission" date="2014-04" db="EMBL/GenBank/DDBJ databases">
        <authorList>
            <consortium name="DOE Joint Genome Institute"/>
            <person name="Kuo A."/>
            <person name="Tarkka M."/>
            <person name="Buscot F."/>
            <person name="Kohler A."/>
            <person name="Nagy L.G."/>
            <person name="Floudas D."/>
            <person name="Copeland A."/>
            <person name="Barry K.W."/>
            <person name="Cichocki N."/>
            <person name="Veneault-Fourrey C."/>
            <person name="LaButti K."/>
            <person name="Lindquist E.A."/>
            <person name="Lipzen A."/>
            <person name="Lundell T."/>
            <person name="Morin E."/>
            <person name="Murat C."/>
            <person name="Sun H."/>
            <person name="Tunlid A."/>
            <person name="Henrissat B."/>
            <person name="Grigoriev I.V."/>
            <person name="Hibbett D.S."/>
            <person name="Martin F."/>
            <person name="Nordberg H.P."/>
            <person name="Cantor M.N."/>
            <person name="Hua S.X."/>
        </authorList>
    </citation>
    <scope>NUCLEOTIDE SEQUENCE [LARGE SCALE GENOMIC DNA]</scope>
    <source>
        <strain evidence="1 2">F 1598</strain>
    </source>
</reference>
<dbReference type="AlphaFoldDB" id="A0A0C3FTF6"/>
<dbReference type="EMBL" id="KN832979">
    <property type="protein sequence ID" value="KIM87570.1"/>
    <property type="molecule type" value="Genomic_DNA"/>
</dbReference>
<gene>
    <name evidence="1" type="ORF">PILCRDRAFT_283174</name>
</gene>